<proteinExistence type="predicted"/>
<keyword evidence="2" id="KW-1185">Reference proteome</keyword>
<reference evidence="1 2" key="2">
    <citation type="journal article" date="2022" name="Mol. Ecol. Resour.">
        <title>The genomes of chicory, endive, great burdock and yacon provide insights into Asteraceae paleo-polyploidization history and plant inulin production.</title>
        <authorList>
            <person name="Fan W."/>
            <person name="Wang S."/>
            <person name="Wang H."/>
            <person name="Wang A."/>
            <person name="Jiang F."/>
            <person name="Liu H."/>
            <person name="Zhao H."/>
            <person name="Xu D."/>
            <person name="Zhang Y."/>
        </authorList>
    </citation>
    <scope>NUCLEOTIDE SEQUENCE [LARGE SCALE GENOMIC DNA]</scope>
    <source>
        <strain evidence="2">cv. Yunnan</strain>
        <tissue evidence="1">Leaves</tissue>
    </source>
</reference>
<dbReference type="EMBL" id="CM042023">
    <property type="protein sequence ID" value="KAI3813262.1"/>
    <property type="molecule type" value="Genomic_DNA"/>
</dbReference>
<organism evidence="1 2">
    <name type="scientific">Smallanthus sonchifolius</name>
    <dbReference type="NCBI Taxonomy" id="185202"/>
    <lineage>
        <taxon>Eukaryota</taxon>
        <taxon>Viridiplantae</taxon>
        <taxon>Streptophyta</taxon>
        <taxon>Embryophyta</taxon>
        <taxon>Tracheophyta</taxon>
        <taxon>Spermatophyta</taxon>
        <taxon>Magnoliopsida</taxon>
        <taxon>eudicotyledons</taxon>
        <taxon>Gunneridae</taxon>
        <taxon>Pentapetalae</taxon>
        <taxon>asterids</taxon>
        <taxon>campanulids</taxon>
        <taxon>Asterales</taxon>
        <taxon>Asteraceae</taxon>
        <taxon>Asteroideae</taxon>
        <taxon>Heliantheae alliance</taxon>
        <taxon>Millerieae</taxon>
        <taxon>Smallanthus</taxon>
    </lineage>
</organism>
<sequence length="799" mass="90123">MHTIQEDKQELQKQLGCMNGLFQLFDRRYQLGQRRHGHHHKKIPQGQSNNSKEFNNASEKPKEKNPNNVMKEKHRVSVESSRNSFSSSCSSLDCSKRVQTESSSFCPSIVSEPSSPTSNKKHDSFVPPADIRNVVKDSMTRKPRVVSVKTVAKDGRKGPTMTHVDSPRLLLQHPKPVPYERKDQNLAKLQEISTLTSRGVKVKDASRYSYDGRESLYKLKSISNIKEHPRLSLDSKQGSVRYRTNVFDQSQTHEPGSNKRPPSSVVARLMGLEVSKCDSLKIKPCLDDESTSVSRLSRKPVSPRVSNALTRIPLEPAPWKQEVKQPVNRKAREGSQSVYGQIEKRLTEVEFKTSGKDLRALKQILEAIQRTNIRLENTGTNKSVVKPANVTSDSMVTTNVKSIKKVNPGRGRARNLQPTETKATDRTKKPVSPSGTVSPRLQKSKIKKQSNGKLTVSNPKTRDQSSCKIRYISEQGDTASFPSESDASVASQNEPEVTSSDWIQDHKNKFAERLMGYKPMAEQPSPVSVLDAFYTEDTPSPVKKKLHAFKDDKDLCFEEQEWSQVGINNLVSSTELNQPSSGFINIKFENIKQLVHQIESLDSTNDEATINPHEDINEDHIYIKEIILASGFLKNLDSATTIAHLHPTGSLINPELFNILEKTKECTSKSKKIKRKMIFDAINNILAQKVARSASCGLWTSKRKDQILKGEKLLEELCSEINDLQTNNASDLYDEIITIITEDVNKKSEDWDHNCTEIPALVLDVERLIFKDLISEIVNAEISGPQERHARYRRQLFLV</sequence>
<dbReference type="Proteomes" id="UP001056120">
    <property type="component" value="Linkage Group LG06"/>
</dbReference>
<comment type="caution">
    <text evidence="1">The sequence shown here is derived from an EMBL/GenBank/DDBJ whole genome shotgun (WGS) entry which is preliminary data.</text>
</comment>
<reference evidence="2" key="1">
    <citation type="journal article" date="2022" name="Mol. Ecol. Resour.">
        <title>The genomes of chicory, endive, great burdock and yacon provide insights into Asteraceae palaeo-polyploidization history and plant inulin production.</title>
        <authorList>
            <person name="Fan W."/>
            <person name="Wang S."/>
            <person name="Wang H."/>
            <person name="Wang A."/>
            <person name="Jiang F."/>
            <person name="Liu H."/>
            <person name="Zhao H."/>
            <person name="Xu D."/>
            <person name="Zhang Y."/>
        </authorList>
    </citation>
    <scope>NUCLEOTIDE SEQUENCE [LARGE SCALE GENOMIC DNA]</scope>
    <source>
        <strain evidence="2">cv. Yunnan</strain>
    </source>
</reference>
<gene>
    <name evidence="1" type="ORF">L1987_17982</name>
</gene>
<accession>A0ACB9IYV6</accession>
<protein>
    <submittedName>
        <fullName evidence="1">Uncharacterized protein</fullName>
    </submittedName>
</protein>
<name>A0ACB9IYV6_9ASTR</name>
<evidence type="ECO:0000313" key="2">
    <source>
        <dbReference type="Proteomes" id="UP001056120"/>
    </source>
</evidence>
<evidence type="ECO:0000313" key="1">
    <source>
        <dbReference type="EMBL" id="KAI3813262.1"/>
    </source>
</evidence>